<dbReference type="PANTHER" id="PTHR32282">
    <property type="entry name" value="BINDING PROTEIN TRANSPEPTIDASE, PUTATIVE-RELATED"/>
    <property type="match status" value="1"/>
</dbReference>
<dbReference type="STRING" id="412690.SAMN04489834_3276"/>
<accession>A0A1H1Z1D3</accession>
<dbReference type="GO" id="GO:0009002">
    <property type="term" value="F:serine-type D-Ala-D-Ala carboxypeptidase activity"/>
    <property type="evidence" value="ECO:0007669"/>
    <property type="project" value="UniProtKB-EC"/>
</dbReference>
<evidence type="ECO:0000256" key="1">
    <source>
        <dbReference type="ARBA" id="ARBA00022645"/>
    </source>
</evidence>
<dbReference type="InterPro" id="IPR023346">
    <property type="entry name" value="Lysozyme-like_dom_sf"/>
</dbReference>
<evidence type="ECO:0000256" key="6">
    <source>
        <dbReference type="ARBA" id="ARBA00023268"/>
    </source>
</evidence>
<evidence type="ECO:0000256" key="4">
    <source>
        <dbReference type="ARBA" id="ARBA00022679"/>
    </source>
</evidence>
<keyword evidence="10" id="KW-0812">Transmembrane</keyword>
<protein>
    <submittedName>
        <fullName evidence="12">Membrane carboxypeptidase (Penicillin-binding protein)</fullName>
    </submittedName>
</protein>
<sequence>MSEQKRTAGRALGGFLGFIGMSAVAGVLVAAAVTPAIALTGVAANGTIDMFENLPGYLEITDLAESSNIYALNGEGEQVHLATFYDQNRQSVGWDQVSQFAKDAAISGEDPRFYEHGGVDLQGTVAATIGYLVPGGNVRGGSSITQQYVKNVLIETNMSKATTEEDKQAAYEEATKESPDRKLKEMRYAITLEKTYSKDEILLGYLNIALFGGRVYGIQAAAEYYFGVSAAELNIEQSAALLAIVNNPDNLRLDRPDSEENGAANGYAKTLERRNYIIDKMLQHDKITQEQYDVAYNTPITPNIVQPSTGCQTAGGSAYFCDYVTKIIENDPAFGATEDDRMALLRQGGMEIITTLDLDLQVASENAIANYVPFSADGIDVGGVMVSVEPGTGKVLAMAQNKIYSQDSEVLEQNPDHSAINYNTDFEYGGSLGFQPGSTYKVFTVGEWLKEGHSLNESIDGRKRSDWGSFRASCAPGGTESYPGYAPGNDEGGNGGTYTALSATTSSVNTGFIAMAKQLDLCGIKSTAESFGVHRANGDPLGYSASTVLGTEEIAPLTMANAFASIAANGVVCKPNAIASITHRDGTPVTLKDGSELKIPNGDCAQAVAPEVTSGMAYAMQKVMSGGTGSSSANRVDTWVPMIGKTGTTDDNEATWMSGASTKVATVAGVFNTSGHVNLRRTYFNDTQAAVLRHYMWPAVMSVANAKYGGDAFPEPPSSALKTVYAAVPDVRGKSLDEARKLIEGAGFGFEDGGPADSELPAGQVSGTNPAGEAPRGSVVTVNTSNGQMVLLPNVVGKSFDEARNSLGGFSVSKSEQTVTDKKQDGKVIASDPAAGSPVKSGQNVTLTVGKFEDKGNNGNNGNGNGAGEGNN</sequence>
<dbReference type="PANTHER" id="PTHR32282:SF33">
    <property type="entry name" value="PEPTIDOGLYCAN GLYCOSYLTRANSFERASE"/>
    <property type="match status" value="1"/>
</dbReference>
<dbReference type="PROSITE" id="PS51178">
    <property type="entry name" value="PASTA"/>
    <property type="match status" value="2"/>
</dbReference>
<keyword evidence="2" id="KW-0645">Protease</keyword>
<gene>
    <name evidence="12" type="ORF">SAMN04489834_3276</name>
</gene>
<organism evidence="12 13">
    <name type="scientific">Microterricola viridarii</name>
    <dbReference type="NCBI Taxonomy" id="412690"/>
    <lineage>
        <taxon>Bacteria</taxon>
        <taxon>Bacillati</taxon>
        <taxon>Actinomycetota</taxon>
        <taxon>Actinomycetes</taxon>
        <taxon>Micrococcales</taxon>
        <taxon>Microbacteriaceae</taxon>
        <taxon>Microterricola</taxon>
    </lineage>
</organism>
<keyword evidence="4" id="KW-0808">Transferase</keyword>
<dbReference type="CDD" id="cd06577">
    <property type="entry name" value="PASTA_pknB"/>
    <property type="match status" value="2"/>
</dbReference>
<dbReference type="RefSeq" id="WP_083364982.1">
    <property type="nucleotide sequence ID" value="NZ_LT629742.1"/>
</dbReference>
<keyword evidence="13" id="KW-1185">Reference proteome</keyword>
<reference evidence="13" key="1">
    <citation type="submission" date="2016-10" db="EMBL/GenBank/DDBJ databases">
        <authorList>
            <person name="Varghese N."/>
            <person name="Submissions S."/>
        </authorList>
    </citation>
    <scope>NUCLEOTIDE SEQUENCE [LARGE SCALE GENOMIC DNA]</scope>
    <source>
        <strain evidence="13">DSM 21772</strain>
    </source>
</reference>
<dbReference type="Gene3D" id="3.40.710.10">
    <property type="entry name" value="DD-peptidase/beta-lactamase superfamily"/>
    <property type="match status" value="1"/>
</dbReference>
<dbReference type="InterPro" id="IPR005543">
    <property type="entry name" value="PASTA_dom"/>
</dbReference>
<keyword evidence="3" id="KW-0328">Glycosyltransferase</keyword>
<dbReference type="Gene3D" id="3.30.10.20">
    <property type="match status" value="2"/>
</dbReference>
<keyword evidence="10" id="KW-1133">Transmembrane helix</keyword>
<name>A0A1H1Z1D3_9MICO</name>
<evidence type="ECO:0000256" key="8">
    <source>
        <dbReference type="ARBA" id="ARBA00049902"/>
    </source>
</evidence>
<feature type="region of interest" description="Disordered" evidence="9">
    <location>
        <begin position="753"/>
        <end position="777"/>
    </location>
</feature>
<feature type="transmembrane region" description="Helical" evidence="10">
    <location>
        <begin position="12"/>
        <end position="33"/>
    </location>
</feature>
<evidence type="ECO:0000256" key="7">
    <source>
        <dbReference type="ARBA" id="ARBA00034000"/>
    </source>
</evidence>
<feature type="compositionally biased region" description="Gly residues" evidence="9">
    <location>
        <begin position="859"/>
        <end position="872"/>
    </location>
</feature>
<proteinExistence type="predicted"/>
<feature type="region of interest" description="Disordered" evidence="9">
    <location>
        <begin position="813"/>
        <end position="872"/>
    </location>
</feature>
<feature type="domain" description="PASTA" evidence="11">
    <location>
        <begin position="722"/>
        <end position="785"/>
    </location>
</feature>
<dbReference type="InterPro" id="IPR050396">
    <property type="entry name" value="Glycosyltr_51/Transpeptidase"/>
</dbReference>
<dbReference type="SUPFAM" id="SSF53955">
    <property type="entry name" value="Lysozyme-like"/>
    <property type="match status" value="1"/>
</dbReference>
<evidence type="ECO:0000256" key="9">
    <source>
        <dbReference type="SAM" id="MobiDB-lite"/>
    </source>
</evidence>
<dbReference type="Pfam" id="PF00912">
    <property type="entry name" value="Transgly"/>
    <property type="match status" value="1"/>
</dbReference>
<dbReference type="AlphaFoldDB" id="A0A1H1Z1D3"/>
<dbReference type="GO" id="GO:0008955">
    <property type="term" value="F:peptidoglycan glycosyltransferase activity"/>
    <property type="evidence" value="ECO:0007669"/>
    <property type="project" value="UniProtKB-EC"/>
</dbReference>
<comment type="catalytic activity">
    <reaction evidence="8">
        <text>[GlcNAc-(1-&gt;4)-Mur2Ac(oyl-L-Ala-gamma-D-Glu-L-Lys-D-Ala-D-Ala)](n)-di-trans,octa-cis-undecaprenyl diphosphate + beta-D-GlcNAc-(1-&gt;4)-Mur2Ac(oyl-L-Ala-gamma-D-Glu-L-Lys-D-Ala-D-Ala)-di-trans,octa-cis-undecaprenyl diphosphate = [GlcNAc-(1-&gt;4)-Mur2Ac(oyl-L-Ala-gamma-D-Glu-L-Lys-D-Ala-D-Ala)](n+1)-di-trans,octa-cis-undecaprenyl diphosphate + di-trans,octa-cis-undecaprenyl diphosphate + H(+)</text>
        <dbReference type="Rhea" id="RHEA:23708"/>
        <dbReference type="Rhea" id="RHEA-COMP:9602"/>
        <dbReference type="Rhea" id="RHEA-COMP:9603"/>
        <dbReference type="ChEBI" id="CHEBI:15378"/>
        <dbReference type="ChEBI" id="CHEBI:58405"/>
        <dbReference type="ChEBI" id="CHEBI:60033"/>
        <dbReference type="ChEBI" id="CHEBI:78435"/>
        <dbReference type="EC" id="2.4.99.28"/>
    </reaction>
</comment>
<evidence type="ECO:0000259" key="11">
    <source>
        <dbReference type="PROSITE" id="PS51178"/>
    </source>
</evidence>
<evidence type="ECO:0000256" key="2">
    <source>
        <dbReference type="ARBA" id="ARBA00022670"/>
    </source>
</evidence>
<dbReference type="Pfam" id="PF00905">
    <property type="entry name" value="Transpeptidase"/>
    <property type="match status" value="1"/>
</dbReference>
<evidence type="ECO:0000313" key="12">
    <source>
        <dbReference type="EMBL" id="SDT27397.1"/>
    </source>
</evidence>
<dbReference type="InterPro" id="IPR001460">
    <property type="entry name" value="PCN-bd_Tpept"/>
</dbReference>
<evidence type="ECO:0000256" key="5">
    <source>
        <dbReference type="ARBA" id="ARBA00022801"/>
    </source>
</evidence>
<dbReference type="InterPro" id="IPR012338">
    <property type="entry name" value="Beta-lactam/transpept-like"/>
</dbReference>
<evidence type="ECO:0000256" key="3">
    <source>
        <dbReference type="ARBA" id="ARBA00022676"/>
    </source>
</evidence>
<dbReference type="GO" id="GO:0030288">
    <property type="term" value="C:outer membrane-bounded periplasmic space"/>
    <property type="evidence" value="ECO:0007669"/>
    <property type="project" value="TreeGrafter"/>
</dbReference>
<dbReference type="EMBL" id="LT629742">
    <property type="protein sequence ID" value="SDT27397.1"/>
    <property type="molecule type" value="Genomic_DNA"/>
</dbReference>
<dbReference type="GO" id="GO:0008658">
    <property type="term" value="F:penicillin binding"/>
    <property type="evidence" value="ECO:0007669"/>
    <property type="project" value="InterPro"/>
</dbReference>
<dbReference type="GO" id="GO:0009252">
    <property type="term" value="P:peptidoglycan biosynthetic process"/>
    <property type="evidence" value="ECO:0007669"/>
    <property type="project" value="TreeGrafter"/>
</dbReference>
<dbReference type="SMART" id="SM00740">
    <property type="entry name" value="PASTA"/>
    <property type="match status" value="2"/>
</dbReference>
<dbReference type="InterPro" id="IPR001264">
    <property type="entry name" value="Glyco_trans_51"/>
</dbReference>
<keyword evidence="1 12" id="KW-0121">Carboxypeptidase</keyword>
<dbReference type="InterPro" id="IPR036950">
    <property type="entry name" value="PBP_transglycosylase"/>
</dbReference>
<evidence type="ECO:0000256" key="10">
    <source>
        <dbReference type="SAM" id="Phobius"/>
    </source>
</evidence>
<keyword evidence="6" id="KW-0511">Multifunctional enzyme</keyword>
<keyword evidence="5" id="KW-0378">Hydrolase</keyword>
<dbReference type="Pfam" id="PF03793">
    <property type="entry name" value="PASTA"/>
    <property type="match status" value="2"/>
</dbReference>
<dbReference type="SUPFAM" id="SSF56601">
    <property type="entry name" value="beta-lactamase/transpeptidase-like"/>
    <property type="match status" value="1"/>
</dbReference>
<keyword evidence="10" id="KW-0472">Membrane</keyword>
<dbReference type="GO" id="GO:0006508">
    <property type="term" value="P:proteolysis"/>
    <property type="evidence" value="ECO:0007669"/>
    <property type="project" value="UniProtKB-KW"/>
</dbReference>
<feature type="domain" description="PASTA" evidence="11">
    <location>
        <begin position="786"/>
        <end position="851"/>
    </location>
</feature>
<comment type="catalytic activity">
    <reaction evidence="7">
        <text>Preferential cleavage: (Ac)2-L-Lys-D-Ala-|-D-Ala. Also transpeptidation of peptidyl-alanyl moieties that are N-acyl substituents of D-alanine.</text>
        <dbReference type="EC" id="3.4.16.4"/>
    </reaction>
</comment>
<evidence type="ECO:0000313" key="13">
    <source>
        <dbReference type="Proteomes" id="UP000181956"/>
    </source>
</evidence>
<dbReference type="Proteomes" id="UP000181956">
    <property type="component" value="Chromosome I"/>
</dbReference>
<dbReference type="Gene3D" id="1.10.3810.10">
    <property type="entry name" value="Biosynthetic peptidoglycan transglycosylase-like"/>
    <property type="match status" value="1"/>
</dbReference>
<dbReference type="OrthoDB" id="9766909at2"/>